<keyword evidence="1" id="KW-0479">Metal-binding</keyword>
<proteinExistence type="predicted"/>
<dbReference type="Gene3D" id="3.40.50.1400">
    <property type="match status" value="2"/>
</dbReference>
<sequence length="243" mass="26407">MPSAYLLVSHGSRDPRPDIAMQQLAQLVSQKLPSGENLVGTATLEVNEQPLHQQIQDFAESALAYGYNYLKIVPLFLLSGVHVMTDIPAEITLAEKALGQDVIIDLKPYLGSHPDLEKLLMPAMANIKVEASILLSHGSRRSGSQQPVENMAASLGAIAAYWSVLPNLESRVKELVARGYRQIAILPYFLFTGGITDAIAKSVEALKLQFPEVTFQLVPPLGASAELADLICDLSKEEEKVFG</sequence>
<dbReference type="SUPFAM" id="SSF53800">
    <property type="entry name" value="Chelatase"/>
    <property type="match status" value="2"/>
</dbReference>
<dbReference type="PANTHER" id="PTHR33542:SF3">
    <property type="entry name" value="SIROHYDROCHLORIN FERROCHELATASE, CHLOROPLASTIC"/>
    <property type="match status" value="1"/>
</dbReference>
<evidence type="ECO:0000313" key="4">
    <source>
        <dbReference type="Proteomes" id="UP000276103"/>
    </source>
</evidence>
<dbReference type="GO" id="GO:0046872">
    <property type="term" value="F:metal ion binding"/>
    <property type="evidence" value="ECO:0007669"/>
    <property type="project" value="UniProtKB-KW"/>
</dbReference>
<protein>
    <submittedName>
        <fullName evidence="3">Sirohydrochlorin chelatase</fullName>
    </submittedName>
</protein>
<evidence type="ECO:0000313" key="3">
    <source>
        <dbReference type="EMBL" id="RUS95031.1"/>
    </source>
</evidence>
<accession>A0A3S1BUB9</accession>
<dbReference type="InterPro" id="IPR002762">
    <property type="entry name" value="CbiX-like"/>
</dbReference>
<dbReference type="InterPro" id="IPR050963">
    <property type="entry name" value="Sirohydro_Cobaltochel/CbiX"/>
</dbReference>
<evidence type="ECO:0000256" key="2">
    <source>
        <dbReference type="ARBA" id="ARBA00023239"/>
    </source>
</evidence>
<dbReference type="RefSeq" id="WP_127055124.1">
    <property type="nucleotide sequence ID" value="NZ_RSCM01000011.1"/>
</dbReference>
<dbReference type="CDD" id="cd03416">
    <property type="entry name" value="CbiX_SirB_N"/>
    <property type="match status" value="1"/>
</dbReference>
<gene>
    <name evidence="3" type="ORF">DSM107003_32310</name>
</gene>
<dbReference type="OrthoDB" id="482456at2"/>
<dbReference type="Proteomes" id="UP000276103">
    <property type="component" value="Unassembled WGS sequence"/>
</dbReference>
<keyword evidence="2" id="KW-0456">Lyase</keyword>
<dbReference type="AlphaFoldDB" id="A0A3S1BUB9"/>
<dbReference type="GO" id="GO:0016829">
    <property type="term" value="F:lyase activity"/>
    <property type="evidence" value="ECO:0007669"/>
    <property type="project" value="UniProtKB-KW"/>
</dbReference>
<comment type="caution">
    <text evidence="3">The sequence shown here is derived from an EMBL/GenBank/DDBJ whole genome shotgun (WGS) entry which is preliminary data.</text>
</comment>
<dbReference type="PANTHER" id="PTHR33542">
    <property type="entry name" value="SIROHYDROCHLORIN FERROCHELATASE, CHLOROPLASTIC"/>
    <property type="match status" value="1"/>
</dbReference>
<organism evidence="3 4">
    <name type="scientific">Trichormus variabilis SAG 1403-4b</name>
    <dbReference type="NCBI Taxonomy" id="447716"/>
    <lineage>
        <taxon>Bacteria</taxon>
        <taxon>Bacillati</taxon>
        <taxon>Cyanobacteriota</taxon>
        <taxon>Cyanophyceae</taxon>
        <taxon>Nostocales</taxon>
        <taxon>Nostocaceae</taxon>
        <taxon>Trichormus</taxon>
    </lineage>
</organism>
<name>A0A3S1BUB9_ANAVA</name>
<keyword evidence="4" id="KW-1185">Reference proteome</keyword>
<dbReference type="Pfam" id="PF01903">
    <property type="entry name" value="CbiX"/>
    <property type="match status" value="2"/>
</dbReference>
<reference evidence="3 4" key="1">
    <citation type="journal article" date="2019" name="Genome Biol. Evol.">
        <title>Day and night: Metabolic profiles and evolutionary relationships of six axenic non-marine cyanobacteria.</title>
        <authorList>
            <person name="Will S.E."/>
            <person name="Henke P."/>
            <person name="Boedeker C."/>
            <person name="Huang S."/>
            <person name="Brinkmann H."/>
            <person name="Rohde M."/>
            <person name="Jarek M."/>
            <person name="Friedl T."/>
            <person name="Seufert S."/>
            <person name="Schumacher M."/>
            <person name="Overmann J."/>
            <person name="Neumann-Schaal M."/>
            <person name="Petersen J."/>
        </authorList>
    </citation>
    <scope>NUCLEOTIDE SEQUENCE [LARGE SCALE GENOMIC DNA]</scope>
    <source>
        <strain evidence="3 4">SAG 1403-4b</strain>
    </source>
</reference>
<evidence type="ECO:0000256" key="1">
    <source>
        <dbReference type="ARBA" id="ARBA00022723"/>
    </source>
</evidence>
<dbReference type="EMBL" id="RSCM01000011">
    <property type="protein sequence ID" value="RUS95031.1"/>
    <property type="molecule type" value="Genomic_DNA"/>
</dbReference>